<dbReference type="PRINTS" id="PR00741">
    <property type="entry name" value="GLHYDRLASE29"/>
</dbReference>
<comment type="similarity">
    <text evidence="2">Belongs to the glycosyl hydrolase 29 family.</text>
</comment>
<dbReference type="EMBL" id="NGJU01000010">
    <property type="protein sequence ID" value="RST95506.1"/>
    <property type="molecule type" value="Genomic_DNA"/>
</dbReference>
<proteinExistence type="inferred from homology"/>
<evidence type="ECO:0000313" key="9">
    <source>
        <dbReference type="Proteomes" id="UP000287239"/>
    </source>
</evidence>
<dbReference type="Pfam" id="PF01120">
    <property type="entry name" value="Alpha_L_fucos"/>
    <property type="match status" value="1"/>
</dbReference>
<keyword evidence="9" id="KW-1185">Reference proteome</keyword>
<evidence type="ECO:0000259" key="7">
    <source>
        <dbReference type="Pfam" id="PF01120"/>
    </source>
</evidence>
<evidence type="ECO:0000313" key="8">
    <source>
        <dbReference type="EMBL" id="RST95506.1"/>
    </source>
</evidence>
<name>A0A429ZPA7_9ENTE</name>
<sequence length="455" mass="52195">MKKVTRGDIEERKEVFQSTEIKAYPETAMLAERLEWFQDLKLGIIVHWGLYAEAGIVESWQLSEADTWAREPISWREDVRELQRDYWQLNRVFNPTAFNPQQWAKTFQKAGVKYLIFTTKHHDGFNLYDTQVTDYKIGGRESPYQGDLFGEMMEAAKAEGLATGAYYSKADWHSEDYWLPDETVKGRRASYSTQEQPEIWERYVTFVHQQIRELTHNYGPLDLLWLDAGWCGKGAEDLEMDRLVDIAREEQEKLIVVDRMMGGRHENYVTPERSIPTVSDIPNQVWESNIPLGNDWGYVPTDTFKSSQEVIEMFVDVVAKGGNLLLGVGPTPQGEITKEEELILSELGSWLEIYSEGIYETRKMRHIDEEVPWKMTRKDNAIFAFYPVTKPLPRLITTAELGLAGINVLGAVDLKTGVELVVEEQSIIVLPAHSPQELGMYGIKIMTEKGSLLAE</sequence>
<dbReference type="Proteomes" id="UP000287239">
    <property type="component" value="Unassembled WGS sequence"/>
</dbReference>
<dbReference type="EC" id="3.2.1.51" evidence="3"/>
<dbReference type="RefSeq" id="WP_126779911.1">
    <property type="nucleotide sequence ID" value="NZ_NGJU01000010.1"/>
</dbReference>
<feature type="domain" description="Glycoside hydrolase family 29 N-terminal" evidence="7">
    <location>
        <begin position="29"/>
        <end position="356"/>
    </location>
</feature>
<comment type="function">
    <text evidence="1">Alpha-L-fucosidase is responsible for hydrolyzing the alpha-1,6-linked fucose joined to the reducing-end N-acetylglucosamine of the carbohydrate moieties of glycoproteins.</text>
</comment>
<gene>
    <name evidence="8" type="ORF">CBF35_08035</name>
</gene>
<dbReference type="GO" id="GO:0005764">
    <property type="term" value="C:lysosome"/>
    <property type="evidence" value="ECO:0007669"/>
    <property type="project" value="TreeGrafter"/>
</dbReference>
<accession>A0A429ZPA7</accession>
<dbReference type="GO" id="GO:0004560">
    <property type="term" value="F:alpha-L-fucosidase activity"/>
    <property type="evidence" value="ECO:0007669"/>
    <property type="project" value="InterPro"/>
</dbReference>
<dbReference type="GeneID" id="98568315"/>
<dbReference type="InterPro" id="IPR000933">
    <property type="entry name" value="Glyco_hydro_29"/>
</dbReference>
<dbReference type="AlphaFoldDB" id="A0A429ZPA7"/>
<evidence type="ECO:0000256" key="4">
    <source>
        <dbReference type="ARBA" id="ARBA00022729"/>
    </source>
</evidence>
<evidence type="ECO:0000256" key="2">
    <source>
        <dbReference type="ARBA" id="ARBA00007951"/>
    </source>
</evidence>
<dbReference type="OrthoDB" id="107551at2"/>
<evidence type="ECO:0000256" key="3">
    <source>
        <dbReference type="ARBA" id="ARBA00012662"/>
    </source>
</evidence>
<dbReference type="InterPro" id="IPR017853">
    <property type="entry name" value="GH"/>
</dbReference>
<keyword evidence="4" id="KW-0732">Signal</keyword>
<reference evidence="8 9" key="1">
    <citation type="submission" date="2017-05" db="EMBL/GenBank/DDBJ databases">
        <title>Vagococcus spp. assemblies.</title>
        <authorList>
            <person name="Gulvik C.A."/>
        </authorList>
    </citation>
    <scope>NUCLEOTIDE SEQUENCE [LARGE SCALE GENOMIC DNA]</scope>
    <source>
        <strain evidence="8 9">NCFB 2777</strain>
    </source>
</reference>
<organism evidence="8 9">
    <name type="scientific">Vagococcus salmoninarum</name>
    <dbReference type="NCBI Taxonomy" id="2739"/>
    <lineage>
        <taxon>Bacteria</taxon>
        <taxon>Bacillati</taxon>
        <taxon>Bacillota</taxon>
        <taxon>Bacilli</taxon>
        <taxon>Lactobacillales</taxon>
        <taxon>Enterococcaceae</taxon>
        <taxon>Vagococcus</taxon>
    </lineage>
</organism>
<evidence type="ECO:0000256" key="5">
    <source>
        <dbReference type="ARBA" id="ARBA00022801"/>
    </source>
</evidence>
<protein>
    <recommendedName>
        <fullName evidence="3">alpha-L-fucosidase</fullName>
        <ecNumber evidence="3">3.2.1.51</ecNumber>
    </recommendedName>
</protein>
<dbReference type="SMART" id="SM00812">
    <property type="entry name" value="Alpha_L_fucos"/>
    <property type="match status" value="1"/>
</dbReference>
<evidence type="ECO:0000256" key="1">
    <source>
        <dbReference type="ARBA" id="ARBA00004071"/>
    </source>
</evidence>
<dbReference type="InterPro" id="IPR016286">
    <property type="entry name" value="FUC_metazoa-typ"/>
</dbReference>
<dbReference type="GO" id="GO:0016139">
    <property type="term" value="P:glycoside catabolic process"/>
    <property type="evidence" value="ECO:0007669"/>
    <property type="project" value="TreeGrafter"/>
</dbReference>
<evidence type="ECO:0000256" key="6">
    <source>
        <dbReference type="ARBA" id="ARBA00023295"/>
    </source>
</evidence>
<dbReference type="PANTHER" id="PTHR10030">
    <property type="entry name" value="ALPHA-L-FUCOSIDASE"/>
    <property type="match status" value="1"/>
</dbReference>
<dbReference type="GO" id="GO:0006004">
    <property type="term" value="P:fucose metabolic process"/>
    <property type="evidence" value="ECO:0007669"/>
    <property type="project" value="InterPro"/>
</dbReference>
<dbReference type="SUPFAM" id="SSF51445">
    <property type="entry name" value="(Trans)glycosidases"/>
    <property type="match status" value="1"/>
</dbReference>
<dbReference type="PIRSF" id="PIRSF001092">
    <property type="entry name" value="Alpha-L-fucosidase"/>
    <property type="match status" value="1"/>
</dbReference>
<keyword evidence="6" id="KW-0326">Glycosidase</keyword>
<dbReference type="PANTHER" id="PTHR10030:SF37">
    <property type="entry name" value="ALPHA-L-FUCOSIDASE-RELATED"/>
    <property type="match status" value="1"/>
</dbReference>
<keyword evidence="5" id="KW-0378">Hydrolase</keyword>
<comment type="caution">
    <text evidence="8">The sequence shown here is derived from an EMBL/GenBank/DDBJ whole genome shotgun (WGS) entry which is preliminary data.</text>
</comment>
<dbReference type="Gene3D" id="3.20.20.80">
    <property type="entry name" value="Glycosidases"/>
    <property type="match status" value="1"/>
</dbReference>
<dbReference type="InterPro" id="IPR057739">
    <property type="entry name" value="Glyco_hydro_29_N"/>
</dbReference>